<gene>
    <name evidence="3" type="ORF">SD10_17760</name>
</gene>
<evidence type="ECO:0000313" key="3">
    <source>
        <dbReference type="EMBL" id="AKD56478.1"/>
    </source>
</evidence>
<dbReference type="EMBL" id="CP010429">
    <property type="protein sequence ID" value="AKD56478.1"/>
    <property type="molecule type" value="Genomic_DNA"/>
</dbReference>
<evidence type="ECO:0000313" key="4">
    <source>
        <dbReference type="Proteomes" id="UP000033054"/>
    </source>
</evidence>
<dbReference type="OrthoDB" id="9857065at2"/>
<dbReference type="PATRIC" id="fig|1379870.5.peg.3846"/>
<reference evidence="3 4" key="1">
    <citation type="journal article" date="2014" name="Curr. Microbiol.">
        <title>Spirosoma radiotolerans sp. nov., a gamma-radiation-resistant bacterium isolated from gamma ray-irradiated soil.</title>
        <authorList>
            <person name="Lee J.J."/>
            <person name="Srinivasan S."/>
            <person name="Lim S."/>
            <person name="Joe M."/>
            <person name="Im S."/>
            <person name="Bae S.I."/>
            <person name="Park K.R."/>
            <person name="Han J.H."/>
            <person name="Park S.H."/>
            <person name="Joo B.M."/>
            <person name="Park S.J."/>
            <person name="Kim M.K."/>
        </authorList>
    </citation>
    <scope>NUCLEOTIDE SEQUENCE [LARGE SCALE GENOMIC DNA]</scope>
    <source>
        <strain evidence="3 4">DG5A</strain>
    </source>
</reference>
<feature type="signal peptide" evidence="2">
    <location>
        <begin position="1"/>
        <end position="20"/>
    </location>
</feature>
<feature type="chain" id="PRO_5002417355" description="Lipoprotein" evidence="2">
    <location>
        <begin position="21"/>
        <end position="114"/>
    </location>
</feature>
<keyword evidence="4" id="KW-1185">Reference proteome</keyword>
<feature type="region of interest" description="Disordered" evidence="1">
    <location>
        <begin position="16"/>
        <end position="114"/>
    </location>
</feature>
<evidence type="ECO:0000256" key="2">
    <source>
        <dbReference type="SAM" id="SignalP"/>
    </source>
</evidence>
<dbReference type="Proteomes" id="UP000033054">
    <property type="component" value="Chromosome"/>
</dbReference>
<proteinExistence type="predicted"/>
<protein>
    <recommendedName>
        <fullName evidence="5">Lipoprotein</fullName>
    </recommendedName>
</protein>
<dbReference type="STRING" id="1379870.SD10_17760"/>
<sequence>MINSLATFGLLLALAGTATAQQKQPSRSTTKKSTSGTLSSSDAARSNPSAANTHDGTNGASTGTGLTNDQYQANGSSSNRGTTKVDAESSVRTGPSNVKAKKRTPKSSNQSENQ</sequence>
<name>A0A0E3ZWP6_9BACT</name>
<accession>A0A0E3ZWP6</accession>
<feature type="compositionally biased region" description="Polar residues" evidence="1">
    <location>
        <begin position="42"/>
        <end position="82"/>
    </location>
</feature>
<organism evidence="3 4">
    <name type="scientific">Spirosoma radiotolerans</name>
    <dbReference type="NCBI Taxonomy" id="1379870"/>
    <lineage>
        <taxon>Bacteria</taxon>
        <taxon>Pseudomonadati</taxon>
        <taxon>Bacteroidota</taxon>
        <taxon>Cytophagia</taxon>
        <taxon>Cytophagales</taxon>
        <taxon>Cytophagaceae</taxon>
        <taxon>Spirosoma</taxon>
    </lineage>
</organism>
<evidence type="ECO:0008006" key="5">
    <source>
        <dbReference type="Google" id="ProtNLM"/>
    </source>
</evidence>
<dbReference type="KEGG" id="srd:SD10_17760"/>
<feature type="compositionally biased region" description="Low complexity" evidence="1">
    <location>
        <begin position="16"/>
        <end position="41"/>
    </location>
</feature>
<dbReference type="RefSeq" id="WP_046575565.1">
    <property type="nucleotide sequence ID" value="NZ_CP010429.1"/>
</dbReference>
<keyword evidence="2" id="KW-0732">Signal</keyword>
<dbReference type="AlphaFoldDB" id="A0A0E3ZWP6"/>
<dbReference type="HOGENOM" id="CLU_2169485_0_0_10"/>
<evidence type="ECO:0000256" key="1">
    <source>
        <dbReference type="SAM" id="MobiDB-lite"/>
    </source>
</evidence>